<feature type="transmembrane region" description="Helical" evidence="1">
    <location>
        <begin position="109"/>
        <end position="130"/>
    </location>
</feature>
<dbReference type="EMBL" id="VYDA01000710">
    <property type="protein sequence ID" value="MYH63934.1"/>
    <property type="molecule type" value="Genomic_DNA"/>
</dbReference>
<evidence type="ECO:0000313" key="2">
    <source>
        <dbReference type="EMBL" id="MYH63934.1"/>
    </source>
</evidence>
<keyword evidence="1" id="KW-1133">Transmembrane helix</keyword>
<feature type="transmembrane region" description="Helical" evidence="1">
    <location>
        <begin position="269"/>
        <end position="288"/>
    </location>
</feature>
<keyword evidence="1" id="KW-0812">Transmembrane</keyword>
<organism evidence="2">
    <name type="scientific">Caldilineaceae bacterium SB0675_bin_29</name>
    <dbReference type="NCBI Taxonomy" id="2605266"/>
    <lineage>
        <taxon>Bacteria</taxon>
        <taxon>Bacillati</taxon>
        <taxon>Chloroflexota</taxon>
        <taxon>Caldilineae</taxon>
        <taxon>Caldilineales</taxon>
        <taxon>Caldilineaceae</taxon>
    </lineage>
</organism>
<comment type="caution">
    <text evidence="2">The sequence shown here is derived from an EMBL/GenBank/DDBJ whole genome shotgun (WGS) entry which is preliminary data.</text>
</comment>
<reference evidence="2" key="1">
    <citation type="submission" date="2019-09" db="EMBL/GenBank/DDBJ databases">
        <title>Characterisation of the sponge microbiome using genome-centric metagenomics.</title>
        <authorList>
            <person name="Engelberts J.P."/>
            <person name="Robbins S.J."/>
            <person name="De Goeij J.M."/>
            <person name="Aranda M."/>
            <person name="Bell S.C."/>
            <person name="Webster N.S."/>
        </authorList>
    </citation>
    <scope>NUCLEOTIDE SEQUENCE</scope>
    <source>
        <strain evidence="2">SB0675_bin_29</strain>
    </source>
</reference>
<sequence>MSESILSDSIAVTATGPPDNAIQAKRVSGLQFDWLINLLCAVFVGGLYLDGWAHNHGRVDESFFTPWHAFFYSGYLLVAIAFVAAVLVNISRGYPLALSVPDGYRLTGVGLFIFAAGGVGDMVWHILFGIEEGAEALFSPTHILLGLGIGLTVTGPLRAAWNRNDALASWRELGPAIASLGTFLAALTFFMMFFFPVTVLLGTPGTGSGYFRNDVGKVAGLVGATISAAALTGPLLLTLRRWRLPLGAVSAVLCLSILGATILDYEQTLMIWLAIGMAVPALAVDFLAWQARPSSNPNSVRWLAPAIPLLLYGGYYTVLLPTVGSTWSVHMWTSTIVIPTLVCWLLSFLLVPPKIPSQHP</sequence>
<dbReference type="AlphaFoldDB" id="A0A6B1GCX9"/>
<protein>
    <submittedName>
        <fullName evidence="2">Uncharacterized protein</fullName>
    </submittedName>
</protein>
<name>A0A6B1GCX9_9CHLR</name>
<keyword evidence="1" id="KW-0472">Membrane</keyword>
<accession>A0A6B1GCX9</accession>
<evidence type="ECO:0000256" key="1">
    <source>
        <dbReference type="SAM" id="Phobius"/>
    </source>
</evidence>
<feature type="transmembrane region" description="Helical" evidence="1">
    <location>
        <begin position="215"/>
        <end position="237"/>
    </location>
</feature>
<feature type="transmembrane region" description="Helical" evidence="1">
    <location>
        <begin position="244"/>
        <end position="263"/>
    </location>
</feature>
<feature type="transmembrane region" description="Helical" evidence="1">
    <location>
        <begin position="142"/>
        <end position="161"/>
    </location>
</feature>
<feature type="transmembrane region" description="Helical" evidence="1">
    <location>
        <begin position="300"/>
        <end position="319"/>
    </location>
</feature>
<feature type="transmembrane region" description="Helical" evidence="1">
    <location>
        <begin position="331"/>
        <end position="351"/>
    </location>
</feature>
<gene>
    <name evidence="2" type="ORF">F4148_20045</name>
</gene>
<feature type="transmembrane region" description="Helical" evidence="1">
    <location>
        <begin position="69"/>
        <end position="88"/>
    </location>
</feature>
<feature type="transmembrane region" description="Helical" evidence="1">
    <location>
        <begin position="32"/>
        <end position="49"/>
    </location>
</feature>
<proteinExistence type="predicted"/>
<feature type="transmembrane region" description="Helical" evidence="1">
    <location>
        <begin position="173"/>
        <end position="195"/>
    </location>
</feature>